<dbReference type="RefSeq" id="WP_076658401.1">
    <property type="nucleotide sequence ID" value="NZ_FTPR01000001.1"/>
</dbReference>
<dbReference type="Pfam" id="PF00857">
    <property type="entry name" value="Isochorismatase"/>
    <property type="match status" value="1"/>
</dbReference>
<dbReference type="EMBL" id="FTPR01000001">
    <property type="protein sequence ID" value="SIT78188.1"/>
    <property type="molecule type" value="Genomic_DNA"/>
</dbReference>
<dbReference type="PANTHER" id="PTHR43540:SF6">
    <property type="entry name" value="ISOCHORISMATASE-LIKE DOMAIN-CONTAINING PROTEIN"/>
    <property type="match status" value="1"/>
</dbReference>
<dbReference type="SUPFAM" id="SSF52499">
    <property type="entry name" value="Isochorismatase-like hydrolases"/>
    <property type="match status" value="1"/>
</dbReference>
<dbReference type="InterPro" id="IPR000868">
    <property type="entry name" value="Isochorismatase-like_dom"/>
</dbReference>
<dbReference type="InterPro" id="IPR036380">
    <property type="entry name" value="Isochorismatase-like_sf"/>
</dbReference>
<dbReference type="PANTHER" id="PTHR43540">
    <property type="entry name" value="PEROXYUREIDOACRYLATE/UREIDOACRYLATE AMIDOHYDROLASE-RELATED"/>
    <property type="match status" value="1"/>
</dbReference>
<dbReference type="Gene3D" id="3.40.50.850">
    <property type="entry name" value="Isochorismatase-like"/>
    <property type="match status" value="1"/>
</dbReference>
<gene>
    <name evidence="3" type="ORF">SAMN05421665_0727</name>
</gene>
<sequence>MTLHQFDHDIDPGRTALVLIECQNEWLAPDGKLQLVIEDRPQFERAAKGALTLLQLARDAQMSVAHVGLRFAEGHPEMGAGGFGLRGAIKQFGTFPSASPASEFAPGFTPRTGEFVVRGRVGGSAFAGSNLDIWLRNNAIDTVILAGFALHVCVESSLRAAHDLGYFSYVAQDATAAFNSAQRKHVLDDVVPHFGKALSNANLQSLLSTFQELSA</sequence>
<evidence type="ECO:0000256" key="1">
    <source>
        <dbReference type="ARBA" id="ARBA00022801"/>
    </source>
</evidence>
<dbReference type="STRING" id="287098.SAMN05421665_0727"/>
<organism evidence="3 4">
    <name type="scientific">Yoonia rosea</name>
    <dbReference type="NCBI Taxonomy" id="287098"/>
    <lineage>
        <taxon>Bacteria</taxon>
        <taxon>Pseudomonadati</taxon>
        <taxon>Pseudomonadota</taxon>
        <taxon>Alphaproteobacteria</taxon>
        <taxon>Rhodobacterales</taxon>
        <taxon>Paracoccaceae</taxon>
        <taxon>Yoonia</taxon>
    </lineage>
</organism>
<name>A0A1R3WJX2_9RHOB</name>
<keyword evidence="1" id="KW-0378">Hydrolase</keyword>
<protein>
    <submittedName>
        <fullName evidence="3">Nicotinamidase-related amidase</fullName>
    </submittedName>
</protein>
<dbReference type="InterPro" id="IPR050272">
    <property type="entry name" value="Isochorismatase-like_hydrls"/>
</dbReference>
<dbReference type="GO" id="GO:0016787">
    <property type="term" value="F:hydrolase activity"/>
    <property type="evidence" value="ECO:0007669"/>
    <property type="project" value="UniProtKB-KW"/>
</dbReference>
<evidence type="ECO:0000313" key="4">
    <source>
        <dbReference type="Proteomes" id="UP000186997"/>
    </source>
</evidence>
<feature type="domain" description="Isochorismatase-like" evidence="2">
    <location>
        <begin position="15"/>
        <end position="200"/>
    </location>
</feature>
<dbReference type="CDD" id="cd00431">
    <property type="entry name" value="cysteine_hydrolases"/>
    <property type="match status" value="1"/>
</dbReference>
<accession>A0A1R3WJX2</accession>
<dbReference type="Proteomes" id="UP000186997">
    <property type="component" value="Unassembled WGS sequence"/>
</dbReference>
<keyword evidence="4" id="KW-1185">Reference proteome</keyword>
<evidence type="ECO:0000313" key="3">
    <source>
        <dbReference type="EMBL" id="SIT78188.1"/>
    </source>
</evidence>
<evidence type="ECO:0000259" key="2">
    <source>
        <dbReference type="Pfam" id="PF00857"/>
    </source>
</evidence>
<dbReference type="OrthoDB" id="8477867at2"/>
<dbReference type="AlphaFoldDB" id="A0A1R3WJX2"/>
<reference evidence="4" key="1">
    <citation type="submission" date="2017-01" db="EMBL/GenBank/DDBJ databases">
        <authorList>
            <person name="Varghese N."/>
            <person name="Submissions S."/>
        </authorList>
    </citation>
    <scope>NUCLEOTIDE SEQUENCE [LARGE SCALE GENOMIC DNA]</scope>
    <source>
        <strain evidence="4">DSM 29591</strain>
    </source>
</reference>
<proteinExistence type="predicted"/>